<proteinExistence type="predicted"/>
<feature type="signal peptide" evidence="2">
    <location>
        <begin position="1"/>
        <end position="20"/>
    </location>
</feature>
<protein>
    <submittedName>
        <fullName evidence="4">Outer membrane protein beta-barrel domain-containing protein</fullName>
    </submittedName>
</protein>
<organism evidence="4 5">
    <name type="scientific">Psychroflexus halocasei</name>
    <dbReference type="NCBI Taxonomy" id="908615"/>
    <lineage>
        <taxon>Bacteria</taxon>
        <taxon>Pseudomonadati</taxon>
        <taxon>Bacteroidota</taxon>
        <taxon>Flavobacteriia</taxon>
        <taxon>Flavobacteriales</taxon>
        <taxon>Flavobacteriaceae</taxon>
        <taxon>Psychroflexus</taxon>
    </lineage>
</organism>
<evidence type="ECO:0000256" key="2">
    <source>
        <dbReference type="SAM" id="SignalP"/>
    </source>
</evidence>
<gene>
    <name evidence="4" type="ORF">SAMN05421540_103122</name>
</gene>
<dbReference type="InterPro" id="IPR011250">
    <property type="entry name" value="OMP/PagP_B-barrel"/>
</dbReference>
<sequence length="166" mass="17288">MKKLLLLGAFLIVSTSSIFAQEFNIGASAALPLGDAGDLTTFGLNIEANYLAEVSEQFDVGATVGYHHYFGDSMDIPGLGSIDIDDFSFIPVAASARFNASEAFTIGADLGYGIGVSPDGNDGGFYYAPKVQYGISEAIDIVLAYKGVSLDGGSFDSITLGVEFGL</sequence>
<keyword evidence="1 2" id="KW-0732">Signal</keyword>
<reference evidence="4 5" key="1">
    <citation type="submission" date="2016-10" db="EMBL/GenBank/DDBJ databases">
        <authorList>
            <person name="de Groot N.N."/>
        </authorList>
    </citation>
    <scope>NUCLEOTIDE SEQUENCE [LARGE SCALE GENOMIC DNA]</scope>
    <source>
        <strain evidence="4 5">DSM 23581</strain>
    </source>
</reference>
<dbReference type="Pfam" id="PF13505">
    <property type="entry name" value="OMP_b-brl"/>
    <property type="match status" value="1"/>
</dbReference>
<evidence type="ECO:0000259" key="3">
    <source>
        <dbReference type="Pfam" id="PF13505"/>
    </source>
</evidence>
<dbReference type="STRING" id="908615.SAMN05421540_103122"/>
<name>A0A1H3YGI6_9FLAO</name>
<feature type="chain" id="PRO_5011708101" evidence="2">
    <location>
        <begin position="21"/>
        <end position="166"/>
    </location>
</feature>
<keyword evidence="5" id="KW-1185">Reference proteome</keyword>
<evidence type="ECO:0000313" key="4">
    <source>
        <dbReference type="EMBL" id="SEA10002.1"/>
    </source>
</evidence>
<evidence type="ECO:0000313" key="5">
    <source>
        <dbReference type="Proteomes" id="UP000198820"/>
    </source>
</evidence>
<accession>A0A1H3YGI6</accession>
<dbReference type="InterPro" id="IPR027385">
    <property type="entry name" value="Beta-barrel_OMP"/>
</dbReference>
<evidence type="ECO:0000256" key="1">
    <source>
        <dbReference type="ARBA" id="ARBA00022729"/>
    </source>
</evidence>
<dbReference type="EMBL" id="FNQF01000003">
    <property type="protein sequence ID" value="SEA10002.1"/>
    <property type="molecule type" value="Genomic_DNA"/>
</dbReference>
<dbReference type="AlphaFoldDB" id="A0A1H3YGI6"/>
<feature type="domain" description="Outer membrane protein beta-barrel" evidence="3">
    <location>
        <begin position="21"/>
        <end position="163"/>
    </location>
</feature>
<dbReference type="RefSeq" id="WP_093240549.1">
    <property type="nucleotide sequence ID" value="NZ_FNQF01000003.1"/>
</dbReference>
<dbReference type="SUPFAM" id="SSF56925">
    <property type="entry name" value="OMPA-like"/>
    <property type="match status" value="1"/>
</dbReference>
<dbReference type="Proteomes" id="UP000198820">
    <property type="component" value="Unassembled WGS sequence"/>
</dbReference>